<dbReference type="PANTHER" id="PTHR23514">
    <property type="entry name" value="BYPASS OF STOP CODON PROTEIN 6"/>
    <property type="match status" value="1"/>
</dbReference>
<sequence length="512" mass="56760">MIQSLPDEFTANSFTNQITPMQSSSPDPFPATESDAPNAPLNPDTHEDENPQFLNVRHQVEYEGEILTVDTTNWRISTLLKFQILAAYTIFTLFGLAEQTTGTIIPKLQQHYQINDLYTSFIFLCGVTGYLTMALISNMTHEAFGIKGVTTLGTTSMTVAYLIVSTKPPFFVYLICSFMSGLGCGGLDASLNTWMGNLVDSNQLMGILHGCYGMGSLISPTLVTYLMEKKNNPWTWNQYYMVLSSIGAFCVLFVILSFKYETPKKYRYTTKIRNKKAQESIEMDSMKDSFEISQEEVSIDTESDDSSASLAKVLKSKIIWILSVFLFIYVGAEVAFGAWLVTYLIRIKHWAYKSSAHMSTTFWSGLTIGRMVLGFVTAHYFTTELAANLTYTVLSFAGYTLFWLFSFTKINWLLFGVVFVTGVVVGPIFPTTIIAAVNILPASYQVVGIGFICAFGGGGAAGIPFLTGLIAESSDAGLSILPLIVIVLFAVLLVIWALIIFKYAKSYKRNNL</sequence>
<feature type="transmembrane region" description="Helical" evidence="8">
    <location>
        <begin position="239"/>
        <end position="258"/>
    </location>
</feature>
<comment type="similarity">
    <text evidence="2">Belongs to the major facilitator superfamily.</text>
</comment>
<comment type="subcellular location">
    <subcellularLocation>
        <location evidence="1">Endomembrane system</location>
        <topology evidence="1">Multi-pass membrane protein</topology>
    </subcellularLocation>
</comment>
<dbReference type="eggNOG" id="ENOG502QQA7">
    <property type="taxonomic scope" value="Eukaryota"/>
</dbReference>
<dbReference type="SUPFAM" id="SSF103473">
    <property type="entry name" value="MFS general substrate transporter"/>
    <property type="match status" value="1"/>
</dbReference>
<feature type="transmembrane region" description="Helical" evidence="8">
    <location>
        <begin position="117"/>
        <end position="137"/>
    </location>
</feature>
<dbReference type="GeneID" id="18873171"/>
<keyword evidence="3" id="KW-0813">Transport</keyword>
<dbReference type="GO" id="GO:0016020">
    <property type="term" value="C:membrane"/>
    <property type="evidence" value="ECO:0007669"/>
    <property type="project" value="TreeGrafter"/>
</dbReference>
<dbReference type="HOGENOM" id="CLU_021993_0_2_1"/>
<evidence type="ECO:0000256" key="8">
    <source>
        <dbReference type="SAM" id="Phobius"/>
    </source>
</evidence>
<feature type="transmembrane region" description="Helical" evidence="8">
    <location>
        <begin position="361"/>
        <end position="381"/>
    </location>
</feature>
<accession>G3AJB0</accession>
<evidence type="ECO:0000313" key="10">
    <source>
        <dbReference type="EMBL" id="EGW34568.1"/>
    </source>
</evidence>
<feature type="region of interest" description="Disordered" evidence="7">
    <location>
        <begin position="1"/>
        <end position="50"/>
    </location>
</feature>
<dbReference type="GO" id="GO:0012505">
    <property type="term" value="C:endomembrane system"/>
    <property type="evidence" value="ECO:0007669"/>
    <property type="project" value="UniProtKB-SubCell"/>
</dbReference>
<feature type="transmembrane region" description="Helical" evidence="8">
    <location>
        <begin position="79"/>
        <end position="97"/>
    </location>
</feature>
<dbReference type="Pfam" id="PF07690">
    <property type="entry name" value="MFS_1"/>
    <property type="match status" value="1"/>
</dbReference>
<feature type="transmembrane region" description="Helical" evidence="8">
    <location>
        <begin position="144"/>
        <end position="164"/>
    </location>
</feature>
<evidence type="ECO:0000259" key="9">
    <source>
        <dbReference type="PROSITE" id="PS50850"/>
    </source>
</evidence>
<dbReference type="InParanoid" id="G3AJB0"/>
<evidence type="ECO:0000313" key="11">
    <source>
        <dbReference type="Proteomes" id="UP000000709"/>
    </source>
</evidence>
<evidence type="ECO:0000256" key="3">
    <source>
        <dbReference type="ARBA" id="ARBA00022448"/>
    </source>
</evidence>
<dbReference type="FunFam" id="1.20.1250.20:FF:000286">
    <property type="entry name" value="MFS efflux transporter"/>
    <property type="match status" value="1"/>
</dbReference>
<feature type="transmembrane region" description="Helical" evidence="8">
    <location>
        <begin position="318"/>
        <end position="341"/>
    </location>
</feature>
<dbReference type="Gene3D" id="1.20.1250.20">
    <property type="entry name" value="MFS general substrate transporter like domains"/>
    <property type="match status" value="2"/>
</dbReference>
<name>G3AJB0_SPAPN</name>
<feature type="domain" description="Major facilitator superfamily (MFS) profile" evidence="9">
    <location>
        <begin position="83"/>
        <end position="508"/>
    </location>
</feature>
<feature type="transmembrane region" description="Helical" evidence="8">
    <location>
        <begin position="412"/>
        <end position="437"/>
    </location>
</feature>
<gene>
    <name evidence="10" type="ORF">SPAPADRAFT_59997</name>
</gene>
<keyword evidence="5 8" id="KW-1133">Transmembrane helix</keyword>
<keyword evidence="6 8" id="KW-0472">Membrane</keyword>
<dbReference type="InterPro" id="IPR051788">
    <property type="entry name" value="MFS_Transporter"/>
</dbReference>
<feature type="transmembrane region" description="Helical" evidence="8">
    <location>
        <begin position="449"/>
        <end position="471"/>
    </location>
</feature>
<dbReference type="FunCoup" id="G3AJB0">
    <property type="interactions" value="17"/>
</dbReference>
<dbReference type="InterPro" id="IPR011701">
    <property type="entry name" value="MFS"/>
</dbReference>
<proteinExistence type="inferred from homology"/>
<keyword evidence="4 8" id="KW-0812">Transmembrane</keyword>
<keyword evidence="11" id="KW-1185">Reference proteome</keyword>
<dbReference type="OMA" id="ALQLLYW"/>
<evidence type="ECO:0000256" key="4">
    <source>
        <dbReference type="ARBA" id="ARBA00022692"/>
    </source>
</evidence>
<dbReference type="GO" id="GO:0022857">
    <property type="term" value="F:transmembrane transporter activity"/>
    <property type="evidence" value="ECO:0007669"/>
    <property type="project" value="InterPro"/>
</dbReference>
<dbReference type="InterPro" id="IPR036259">
    <property type="entry name" value="MFS_trans_sf"/>
</dbReference>
<dbReference type="PROSITE" id="PS50850">
    <property type="entry name" value="MFS"/>
    <property type="match status" value="1"/>
</dbReference>
<feature type="compositionally biased region" description="Polar residues" evidence="7">
    <location>
        <begin position="10"/>
        <end position="26"/>
    </location>
</feature>
<dbReference type="Proteomes" id="UP000000709">
    <property type="component" value="Unassembled WGS sequence"/>
</dbReference>
<feature type="transmembrane region" description="Helical" evidence="8">
    <location>
        <begin position="206"/>
        <end position="227"/>
    </location>
</feature>
<feature type="transmembrane region" description="Helical" evidence="8">
    <location>
        <begin position="170"/>
        <end position="194"/>
    </location>
</feature>
<dbReference type="KEGG" id="spaa:SPAPADRAFT_59997"/>
<protein>
    <recommendedName>
        <fullName evidence="9">Major facilitator superfamily (MFS) profile domain-containing protein</fullName>
    </recommendedName>
</protein>
<evidence type="ECO:0000256" key="2">
    <source>
        <dbReference type="ARBA" id="ARBA00008335"/>
    </source>
</evidence>
<evidence type="ECO:0000256" key="1">
    <source>
        <dbReference type="ARBA" id="ARBA00004127"/>
    </source>
</evidence>
<reference evidence="10 11" key="1">
    <citation type="journal article" date="2011" name="Proc. Natl. Acad. Sci. U.S.A.">
        <title>Comparative genomics of xylose-fermenting fungi for enhanced biofuel production.</title>
        <authorList>
            <person name="Wohlbach D.J."/>
            <person name="Kuo A."/>
            <person name="Sato T.K."/>
            <person name="Potts K.M."/>
            <person name="Salamov A.A."/>
            <person name="LaButti K.M."/>
            <person name="Sun H."/>
            <person name="Clum A."/>
            <person name="Pangilinan J.L."/>
            <person name="Lindquist E.A."/>
            <person name="Lucas S."/>
            <person name="Lapidus A."/>
            <person name="Jin M."/>
            <person name="Gunawan C."/>
            <person name="Balan V."/>
            <person name="Dale B.E."/>
            <person name="Jeffries T.W."/>
            <person name="Zinkel R."/>
            <person name="Barry K.W."/>
            <person name="Grigoriev I.V."/>
            <person name="Gasch A.P."/>
        </authorList>
    </citation>
    <scope>NUCLEOTIDE SEQUENCE [LARGE SCALE GENOMIC DNA]</scope>
    <source>
        <strain evidence="11">NRRL Y-27907 / 11-Y1</strain>
    </source>
</reference>
<dbReference type="OrthoDB" id="413079at2759"/>
<dbReference type="InterPro" id="IPR020846">
    <property type="entry name" value="MFS_dom"/>
</dbReference>
<dbReference type="RefSeq" id="XP_007374152.1">
    <property type="nucleotide sequence ID" value="XM_007374090.1"/>
</dbReference>
<dbReference type="EMBL" id="GL996500">
    <property type="protein sequence ID" value="EGW34568.1"/>
    <property type="molecule type" value="Genomic_DNA"/>
</dbReference>
<evidence type="ECO:0000256" key="6">
    <source>
        <dbReference type="ARBA" id="ARBA00023136"/>
    </source>
</evidence>
<evidence type="ECO:0000256" key="5">
    <source>
        <dbReference type="ARBA" id="ARBA00022989"/>
    </source>
</evidence>
<feature type="transmembrane region" description="Helical" evidence="8">
    <location>
        <begin position="388"/>
        <end position="406"/>
    </location>
</feature>
<dbReference type="AlphaFoldDB" id="G3AJB0"/>
<dbReference type="PANTHER" id="PTHR23514:SF3">
    <property type="entry name" value="BYPASS OF STOP CODON PROTEIN 6"/>
    <property type="match status" value="1"/>
</dbReference>
<organism evidence="11">
    <name type="scientific">Spathaspora passalidarum (strain NRRL Y-27907 / 11-Y1)</name>
    <dbReference type="NCBI Taxonomy" id="619300"/>
    <lineage>
        <taxon>Eukaryota</taxon>
        <taxon>Fungi</taxon>
        <taxon>Dikarya</taxon>
        <taxon>Ascomycota</taxon>
        <taxon>Saccharomycotina</taxon>
        <taxon>Pichiomycetes</taxon>
        <taxon>Debaryomycetaceae</taxon>
        <taxon>Spathaspora</taxon>
    </lineage>
</organism>
<feature type="transmembrane region" description="Helical" evidence="8">
    <location>
        <begin position="477"/>
        <end position="501"/>
    </location>
</feature>
<evidence type="ECO:0000256" key="7">
    <source>
        <dbReference type="SAM" id="MobiDB-lite"/>
    </source>
</evidence>